<dbReference type="Pfam" id="PF16094">
    <property type="entry name" value="PAC1"/>
    <property type="match status" value="1"/>
</dbReference>
<gene>
    <name evidence="5" type="ORF">H4Q32_025872</name>
</gene>
<name>A0ABQ8MBD5_LABRO</name>
<reference evidence="5 6" key="1">
    <citation type="submission" date="2022-01" db="EMBL/GenBank/DDBJ databases">
        <title>A high-quality chromosome-level genome assembly of rohu carp, Labeo rohita.</title>
        <authorList>
            <person name="Arick M.A. II"/>
            <person name="Hsu C.-Y."/>
            <person name="Magbanua Z."/>
            <person name="Pechanova O."/>
            <person name="Grover C."/>
            <person name="Miller E."/>
            <person name="Thrash A."/>
            <person name="Ezzel L."/>
            <person name="Alam S."/>
            <person name="Benzie J."/>
            <person name="Hamilton M."/>
            <person name="Karsi A."/>
            <person name="Lawrence M.L."/>
            <person name="Peterson D.G."/>
        </authorList>
    </citation>
    <scope>NUCLEOTIDE SEQUENCE [LARGE SCALE GENOMIC DNA]</scope>
    <source>
        <strain evidence="6">BAU-BD-2019</strain>
        <tissue evidence="5">Blood</tissue>
    </source>
</reference>
<feature type="coiled-coil region" evidence="4">
    <location>
        <begin position="14"/>
        <end position="41"/>
    </location>
</feature>
<dbReference type="PANTHER" id="PTHR15069">
    <property type="entry name" value="PROTEASOME ASSEMBLY CHAPERONE 1"/>
    <property type="match status" value="1"/>
</dbReference>
<keyword evidence="6" id="KW-1185">Reference proteome</keyword>
<sequence>MATFFGEVLSVYSRAVEEDEYDDMTNENEEDEQIRREIEEKRSVHVHWLSQTDGGSVPCSDLIIAVGPNATGFISAYVLSSGGWTAVGWVSLWNERSHGSGRPDTAPGPGEPSCILYQQKNSPSVLICQCSCYVAEDQLFQWTEKVFGCVQTRDLTVTVLSDCSAAEYKTPDYLSGSSVPFLRSLRTGAHKGPVACPPLEQPNISTGLAAAVLSHCQVQRIAAVLYQCYSDVLQPDSLTMQTYRAAVSAVLKLDQNPSADVLQKITRVSELQTAFTCEAERNTKLTGGAAPVETGYTNWRRHSSFPDAGNDVRMPSSWSCVPSSPNRFEVPI</sequence>
<evidence type="ECO:0000256" key="2">
    <source>
        <dbReference type="ARBA" id="ARBA00019180"/>
    </source>
</evidence>
<proteinExistence type="inferred from homology"/>
<accession>A0ABQ8MBD5</accession>
<keyword evidence="4" id="KW-0175">Coiled coil</keyword>
<dbReference type="PANTHER" id="PTHR15069:SF1">
    <property type="entry name" value="PROTEASOME ASSEMBLY CHAPERONE 1"/>
    <property type="match status" value="1"/>
</dbReference>
<evidence type="ECO:0000256" key="4">
    <source>
        <dbReference type="SAM" id="Coils"/>
    </source>
</evidence>
<protein>
    <recommendedName>
        <fullName evidence="2">Proteasome assembly chaperone 1</fullName>
    </recommendedName>
</protein>
<comment type="caution">
    <text evidence="5">The sequence shown here is derived from an EMBL/GenBank/DDBJ whole genome shotgun (WGS) entry which is preliminary data.</text>
</comment>
<comment type="similarity">
    <text evidence="1">Belongs to the PSMG1 family.</text>
</comment>
<dbReference type="InterPro" id="IPR016565">
    <property type="entry name" value="Proteasome_assmbl_chp_1"/>
</dbReference>
<dbReference type="GO" id="GO:0000502">
    <property type="term" value="C:proteasome complex"/>
    <property type="evidence" value="ECO:0007669"/>
    <property type="project" value="UniProtKB-KW"/>
</dbReference>
<evidence type="ECO:0000256" key="1">
    <source>
        <dbReference type="ARBA" id="ARBA00005261"/>
    </source>
</evidence>
<evidence type="ECO:0000256" key="3">
    <source>
        <dbReference type="ARBA" id="ARBA00023186"/>
    </source>
</evidence>
<evidence type="ECO:0000313" key="6">
    <source>
        <dbReference type="Proteomes" id="UP000830375"/>
    </source>
</evidence>
<dbReference type="EMBL" id="JACTAM010000010">
    <property type="protein sequence ID" value="KAI2660158.1"/>
    <property type="molecule type" value="Genomic_DNA"/>
</dbReference>
<keyword evidence="5" id="KW-0647">Proteasome</keyword>
<dbReference type="Proteomes" id="UP000830375">
    <property type="component" value="Unassembled WGS sequence"/>
</dbReference>
<organism evidence="5 6">
    <name type="scientific">Labeo rohita</name>
    <name type="common">Indian major carp</name>
    <name type="synonym">Cyprinus rohita</name>
    <dbReference type="NCBI Taxonomy" id="84645"/>
    <lineage>
        <taxon>Eukaryota</taxon>
        <taxon>Metazoa</taxon>
        <taxon>Chordata</taxon>
        <taxon>Craniata</taxon>
        <taxon>Vertebrata</taxon>
        <taxon>Euteleostomi</taxon>
        <taxon>Actinopterygii</taxon>
        <taxon>Neopterygii</taxon>
        <taxon>Teleostei</taxon>
        <taxon>Ostariophysi</taxon>
        <taxon>Cypriniformes</taxon>
        <taxon>Cyprinidae</taxon>
        <taxon>Labeoninae</taxon>
        <taxon>Labeonini</taxon>
        <taxon>Labeo</taxon>
    </lineage>
</organism>
<evidence type="ECO:0000313" key="5">
    <source>
        <dbReference type="EMBL" id="KAI2660158.1"/>
    </source>
</evidence>
<keyword evidence="3" id="KW-0143">Chaperone</keyword>